<feature type="region of interest" description="Disordered" evidence="2">
    <location>
        <begin position="801"/>
        <end position="839"/>
    </location>
</feature>
<keyword evidence="4" id="KW-1185">Reference proteome</keyword>
<accession>A0A8C4R3M5</accession>
<dbReference type="PANTHER" id="PTHR12353">
    <property type="entry name" value="DISKS LARGE-ASSOCIATED PROTEIN DAP SAP90/PSD-95-ASSOCIATED PROTEIN"/>
    <property type="match status" value="1"/>
</dbReference>
<dbReference type="Pfam" id="PF03359">
    <property type="entry name" value="GKAP"/>
    <property type="match status" value="1"/>
</dbReference>
<feature type="compositionally biased region" description="Polar residues" evidence="2">
    <location>
        <begin position="963"/>
        <end position="973"/>
    </location>
</feature>
<feature type="region of interest" description="Disordered" evidence="2">
    <location>
        <begin position="733"/>
        <end position="788"/>
    </location>
</feature>
<feature type="region of interest" description="Disordered" evidence="2">
    <location>
        <begin position="411"/>
        <end position="450"/>
    </location>
</feature>
<feature type="region of interest" description="Disordered" evidence="2">
    <location>
        <begin position="55"/>
        <end position="133"/>
    </location>
</feature>
<dbReference type="Ensembl" id="ENSEBUT00000023739.1">
    <property type="protein sequence ID" value="ENSEBUP00000023163.1"/>
    <property type="gene ID" value="ENSEBUG00000014270.1"/>
</dbReference>
<feature type="region of interest" description="Disordered" evidence="2">
    <location>
        <begin position="1124"/>
        <end position="1152"/>
    </location>
</feature>
<feature type="compositionally biased region" description="Basic and acidic residues" evidence="2">
    <location>
        <begin position="318"/>
        <end position="329"/>
    </location>
</feature>
<dbReference type="AlphaFoldDB" id="A0A8C4R3M5"/>
<evidence type="ECO:0000256" key="1">
    <source>
        <dbReference type="ARBA" id="ARBA00008839"/>
    </source>
</evidence>
<dbReference type="InterPro" id="IPR005026">
    <property type="entry name" value="SAPAP"/>
</dbReference>
<organism evidence="3 4">
    <name type="scientific">Eptatretus burgeri</name>
    <name type="common">Inshore hagfish</name>
    <dbReference type="NCBI Taxonomy" id="7764"/>
    <lineage>
        <taxon>Eukaryota</taxon>
        <taxon>Metazoa</taxon>
        <taxon>Chordata</taxon>
        <taxon>Craniata</taxon>
        <taxon>Vertebrata</taxon>
        <taxon>Cyclostomata</taxon>
        <taxon>Myxini</taxon>
        <taxon>Myxiniformes</taxon>
        <taxon>Myxinidae</taxon>
        <taxon>Eptatretinae</taxon>
        <taxon>Eptatretus</taxon>
    </lineage>
</organism>
<dbReference type="GeneTree" id="ENSGT00940000159513"/>
<feature type="compositionally biased region" description="Low complexity" evidence="2">
    <location>
        <begin position="812"/>
        <end position="822"/>
    </location>
</feature>
<dbReference type="GO" id="GO:0023052">
    <property type="term" value="P:signaling"/>
    <property type="evidence" value="ECO:0007669"/>
    <property type="project" value="InterPro"/>
</dbReference>
<feature type="compositionally biased region" description="Polar residues" evidence="2">
    <location>
        <begin position="103"/>
        <end position="118"/>
    </location>
</feature>
<evidence type="ECO:0000313" key="3">
    <source>
        <dbReference type="Ensembl" id="ENSEBUP00000023193.1"/>
    </source>
</evidence>
<feature type="region of interest" description="Disordered" evidence="2">
    <location>
        <begin position="1"/>
        <end position="29"/>
    </location>
</feature>
<dbReference type="PANTHER" id="PTHR12353:SF31">
    <property type="entry name" value="LD44824P"/>
    <property type="match status" value="1"/>
</dbReference>
<evidence type="ECO:0000313" key="4">
    <source>
        <dbReference type="Proteomes" id="UP000694388"/>
    </source>
</evidence>
<feature type="compositionally biased region" description="Basic and acidic residues" evidence="2">
    <location>
        <begin position="236"/>
        <end position="310"/>
    </location>
</feature>
<protein>
    <submittedName>
        <fullName evidence="3">Uncharacterized protein</fullName>
    </submittedName>
</protein>
<sequence length="1181" mass="131223">MSGHPPEGRVAGGPVCQYQSSDAKDPTVSLVKSRTEGVWKPVNCCSFNNSHQDLLTNMKGHGGPHHRPPQQNPGGYHQDSIRCKHNPPNLYVSNHRAQPHSGHVNSPQQPRSGQTSRRYPSPPEFCRLEGRPGQHEFLHRQATVTGDGRCHGGYATSPEPPPCSWQYPPWGCLPPSLQDSLERRHPETPDGPSESPSGIRQLVHSVQKLFSKSHTADAMGKMSQGSKARTELMAVDGRRREQSRSRDHSRNREVSRQRDSSGHREQMHHRDSSLHREPSRHREQSLHRDQARFAEHFSHWEPGRSREQSILREQSLQQHRDSSLHREQQARLAEQAAHLEQARIAEQAIHLEQARLAEQARNAEQSWHREQMKHFEVSRNQEQFANHNAPLHWDEFPHSERAQLPDLPKSREAAAGAGDGGRPKQRRRSRSSERRVDRQPPILSGCWSSDDNLDSDRGGYCNASVFANRATHSSFPSEAPRPVREQVGRLSRSRSRPGETGLSRGRAWATVAGCRDRDGRRGPGCEAVRRVLRPSYSVHDTHRHQLKIPVEEWSRSCHAGFSQKDSLNRSLDSLDQVSILPSEDPNTRMRTHAWGHFHQPGACAQARKPGPGRQTATSQVMQALDLPRCLGTRRHSYLYAIQAGYGPDDERTSLCSATPSALGHSTRGSMRPNSAIYATIYRKALPPLPLKATQQFLSKPSSSVSTQSSTESTHDGITKLLGGQLEAGAELFARSPGSQSSRTESAQDEFPGKTGTEQEAEELPRPAPAGDHEPGSAHSPNDGAKGIVSDKKVAATVIRGEGVTWTRQGQNSSESLESLDSSPPERAREAGEGAIEARPGSMDKLMENETTVAGCQLGERLSVGIQVDSGECVEQEEMAGSKFQSVGIQVEEESRCGRDTRSNSVATSVQADLEVEELSQRMLSVATQIHQVPRPHERPWYLSPVPRASPRYHPTSDDALQHSRGSQTASRNDSWPGRVSPGSWPDGSVNIDGPHDARWFAARLQAERRRLEGLCEAVREEAEDADLPEEVLGMMRSAIGSTELLLSQKFQQFYKLCQDYMNTDAHIRPTLQDLAGFWDLLQLSIADVAIRFKEIREAQQAGWASPPPPPMETVKSPLRSRVQKRGALPRQRSLDGSVVGRPLGDDGRPPATRRLLSLRQRSATESAESLEVYIPEAQTRL</sequence>
<dbReference type="GO" id="GO:0060090">
    <property type="term" value="F:molecular adaptor activity"/>
    <property type="evidence" value="ECO:0007669"/>
    <property type="project" value="TreeGrafter"/>
</dbReference>
<feature type="region of interest" description="Disordered" evidence="2">
    <location>
        <begin position="213"/>
        <end position="331"/>
    </location>
</feature>
<evidence type="ECO:0000256" key="2">
    <source>
        <dbReference type="SAM" id="MobiDB-lite"/>
    </source>
</evidence>
<reference evidence="3" key="1">
    <citation type="submission" date="2025-05" db="UniProtKB">
        <authorList>
            <consortium name="Ensembl"/>
        </authorList>
    </citation>
    <scope>IDENTIFICATION</scope>
</reference>
<dbReference type="GO" id="GO:0098978">
    <property type="term" value="C:glutamatergic synapse"/>
    <property type="evidence" value="ECO:0007669"/>
    <property type="project" value="TreeGrafter"/>
</dbReference>
<feature type="region of interest" description="Disordered" evidence="2">
    <location>
        <begin position="176"/>
        <end position="198"/>
    </location>
</feature>
<dbReference type="Proteomes" id="UP000694388">
    <property type="component" value="Unplaced"/>
</dbReference>
<feature type="region of interest" description="Disordered" evidence="2">
    <location>
        <begin position="472"/>
        <end position="504"/>
    </location>
</feature>
<feature type="region of interest" description="Disordered" evidence="2">
    <location>
        <begin position="942"/>
        <end position="990"/>
    </location>
</feature>
<dbReference type="Ensembl" id="ENSEBUT00000023769.1">
    <property type="protein sequence ID" value="ENSEBUP00000023193.1"/>
    <property type="gene ID" value="ENSEBUG00000014270.1"/>
</dbReference>
<proteinExistence type="inferred from homology"/>
<name>A0A8C4R3M5_EPTBU</name>
<comment type="similarity">
    <text evidence="1">Belongs to the SAPAP family.</text>
</comment>
<dbReference type="GO" id="GO:0099572">
    <property type="term" value="C:postsynaptic specialization"/>
    <property type="evidence" value="ECO:0007669"/>
    <property type="project" value="TreeGrafter"/>
</dbReference>